<feature type="region of interest" description="Disordered" evidence="1">
    <location>
        <begin position="459"/>
        <end position="483"/>
    </location>
</feature>
<proteinExistence type="predicted"/>
<reference evidence="2 3" key="1">
    <citation type="submission" date="2016-07" db="EMBL/GenBank/DDBJ databases">
        <title>Pervasive Adenine N6-methylation of Active Genes in Fungi.</title>
        <authorList>
            <consortium name="DOE Joint Genome Institute"/>
            <person name="Mondo S.J."/>
            <person name="Dannebaum R.O."/>
            <person name="Kuo R.C."/>
            <person name="Labutti K."/>
            <person name="Haridas S."/>
            <person name="Kuo A."/>
            <person name="Salamov A."/>
            <person name="Ahrendt S.R."/>
            <person name="Lipzen A."/>
            <person name="Sullivan W."/>
            <person name="Andreopoulos W.B."/>
            <person name="Clum A."/>
            <person name="Lindquist E."/>
            <person name="Daum C."/>
            <person name="Ramamoorthy G.K."/>
            <person name="Gryganskyi A."/>
            <person name="Culley D."/>
            <person name="Magnuson J.K."/>
            <person name="James T.Y."/>
            <person name="O'Malley M.A."/>
            <person name="Stajich J.E."/>
            <person name="Spatafora J.W."/>
            <person name="Visel A."/>
            <person name="Grigoriev I.V."/>
        </authorList>
    </citation>
    <scope>NUCLEOTIDE SEQUENCE [LARGE SCALE GENOMIC DNA]</scope>
    <source>
        <strain evidence="2 3">PL171</strain>
    </source>
</reference>
<comment type="caution">
    <text evidence="2">The sequence shown here is derived from an EMBL/GenBank/DDBJ whole genome shotgun (WGS) entry which is preliminary data.</text>
</comment>
<feature type="non-terminal residue" evidence="2">
    <location>
        <position position="498"/>
    </location>
</feature>
<gene>
    <name evidence="2" type="ORF">BCR44DRAFT_1430802</name>
</gene>
<protein>
    <submittedName>
        <fullName evidence="2">Uncharacterized protein</fullName>
    </submittedName>
</protein>
<dbReference type="EMBL" id="MCFL01000013">
    <property type="protein sequence ID" value="ORZ37265.1"/>
    <property type="molecule type" value="Genomic_DNA"/>
</dbReference>
<keyword evidence="3" id="KW-1185">Reference proteome</keyword>
<dbReference type="Proteomes" id="UP000193411">
    <property type="component" value="Unassembled WGS sequence"/>
</dbReference>
<organism evidence="2 3">
    <name type="scientific">Catenaria anguillulae PL171</name>
    <dbReference type="NCBI Taxonomy" id="765915"/>
    <lineage>
        <taxon>Eukaryota</taxon>
        <taxon>Fungi</taxon>
        <taxon>Fungi incertae sedis</taxon>
        <taxon>Blastocladiomycota</taxon>
        <taxon>Blastocladiomycetes</taxon>
        <taxon>Blastocladiales</taxon>
        <taxon>Catenariaceae</taxon>
        <taxon>Catenaria</taxon>
    </lineage>
</organism>
<feature type="compositionally biased region" description="Low complexity" evidence="1">
    <location>
        <begin position="1"/>
        <end position="22"/>
    </location>
</feature>
<evidence type="ECO:0000256" key="1">
    <source>
        <dbReference type="SAM" id="MobiDB-lite"/>
    </source>
</evidence>
<sequence length="498" mass="51672">MSSSTTSPAPSTPTSTSTAAVPVPSPDTTARLVALPNSSNNKAVSDLFPILAPQDSSSGLPVPAVCHLSPADGTAITPCPLPSAQVWDSLNSCVNANCQGSRSNNSGTTSRTSGEDLAEIQAEECALRSCRDQFIAASANLCLPLSAQVLQEAKVYLPRLPSSAANDSTFAPLHAQHLAAVGQQSPSPPSNGSTVPAPGSLGICVTTIPIGTPCDPNNDYTAISAQGSSCRPAIFPKAMIAYTRPRDASSLTPSTPVFSTDQSFIFAPGAGTDQQRPPLLLRHMPTESGQRIDPRPTLGPSSTGCTFNAQCRHSLSCGRADTCAALPPASWSPVAYLGNDAQDWLASEQRARASQFTLQLVVVGVVSVLWCLHTCRARVFRAWVSVNRKLALQPASNLMLDELGEGGSRRDRLGDRGMVDEELGVVVLEGEDALPQYQPPGAGATMDREDRVGVAVESIPPPPVFTSVPPGASGPATTGESVGPMEASLATAELVEGS</sequence>
<evidence type="ECO:0000313" key="3">
    <source>
        <dbReference type="Proteomes" id="UP000193411"/>
    </source>
</evidence>
<accession>A0A1Y2HRQ4</accession>
<evidence type="ECO:0000313" key="2">
    <source>
        <dbReference type="EMBL" id="ORZ37265.1"/>
    </source>
</evidence>
<name>A0A1Y2HRQ4_9FUNG</name>
<dbReference type="AlphaFoldDB" id="A0A1Y2HRQ4"/>
<feature type="region of interest" description="Disordered" evidence="1">
    <location>
        <begin position="1"/>
        <end position="31"/>
    </location>
</feature>